<keyword evidence="12" id="KW-1133">Transmembrane helix</keyword>
<dbReference type="SUPFAM" id="SSF51905">
    <property type="entry name" value="FAD/NAD(P)-binding domain"/>
    <property type="match status" value="1"/>
</dbReference>
<keyword evidence="7 11" id="KW-0285">Flavoprotein</keyword>
<name>A0ABS4SBF3_9BACI</name>
<keyword evidence="8 11" id="KW-0274">FAD</keyword>
<dbReference type="EC" id="1.3.3.15" evidence="5 11"/>
<keyword evidence="15" id="KW-1185">Reference proteome</keyword>
<dbReference type="PANTHER" id="PTHR42923">
    <property type="entry name" value="PROTOPORPHYRINOGEN OXIDASE"/>
    <property type="match status" value="1"/>
</dbReference>
<comment type="caution">
    <text evidence="14">The sequence shown here is derived from an EMBL/GenBank/DDBJ whole genome shotgun (WGS) entry which is preliminary data.</text>
</comment>
<dbReference type="Gene3D" id="1.10.3110.10">
    <property type="entry name" value="protoporphyrinogen ix oxidase, domain 3"/>
    <property type="match status" value="1"/>
</dbReference>
<evidence type="ECO:0000256" key="4">
    <source>
        <dbReference type="ARBA" id="ARBA00008310"/>
    </source>
</evidence>
<comment type="pathway">
    <text evidence="3 11">Porphyrin-containing compound metabolism; protoheme biosynthesis.</text>
</comment>
<dbReference type="RefSeq" id="WP_226371607.1">
    <property type="nucleotide sequence ID" value="NZ_JAGIKX010000038.1"/>
</dbReference>
<dbReference type="NCBIfam" id="NF008845">
    <property type="entry name" value="PRK11883.1-5"/>
    <property type="match status" value="1"/>
</dbReference>
<sequence length="470" mass="52762">MNNTRNIVIVGGGITGLSAAYYLQKEIKQKNLPYTVKLVEAGDHLGGKIQTVKKDGFTIERGPDSFLERKKSAGKLAEELGMTDQLVRNGTGQAYILVRNKLHKMPKGSYMGVPTQMKPFLFSSLLSLPGKLRTTLDFFIPKSKEKDDQSLGSFFRRRFGNELVENLLEPLLSGIYSGDIDKMSLMATFPNFHELEQTHRSLIKGLRTTMPERKRNTGKKSGQFLAFKNGFESVVDELKRRLNKENIISLNKVLDHVEKKEQGYHLLLSNGEVYKADTVIMATPHSALPKVFSQYDIFKKFHDIPMSSVANVALAFDQSAIKKDVNGTGFVVSRNSNFRITACTWTHKKWPHTTPEGKVLLRCYVGKPNDQEIVGFSDEQITNIVLKDLKKTLKIKGEPAFTVVTRWKNVMPQYTVGHTERIAKVRQEMSEQLPGVFLAGSSYEGVGIPDCITQGEQAVENVLAFLQKKA</sequence>
<feature type="domain" description="Amine oxidase" evidence="13">
    <location>
        <begin position="14"/>
        <end position="463"/>
    </location>
</feature>
<dbReference type="InterPro" id="IPR002937">
    <property type="entry name" value="Amino_oxidase"/>
</dbReference>
<evidence type="ECO:0000256" key="5">
    <source>
        <dbReference type="ARBA" id="ARBA00012402"/>
    </source>
</evidence>
<gene>
    <name evidence="14" type="ORF">J2Z81_002808</name>
</gene>
<feature type="transmembrane region" description="Helical" evidence="12">
    <location>
        <begin position="6"/>
        <end position="23"/>
    </location>
</feature>
<keyword evidence="11" id="KW-0963">Cytoplasm</keyword>
<evidence type="ECO:0000256" key="6">
    <source>
        <dbReference type="ARBA" id="ARBA00019046"/>
    </source>
</evidence>
<keyword evidence="10 11" id="KW-0350">Heme biosynthesis</keyword>
<dbReference type="GO" id="GO:0004729">
    <property type="term" value="F:oxygen-dependent protoporphyrinogen oxidase activity"/>
    <property type="evidence" value="ECO:0007669"/>
    <property type="project" value="UniProtKB-EC"/>
</dbReference>
<protein>
    <recommendedName>
        <fullName evidence="6 11">Coproporphyrinogen III oxidase</fullName>
        <ecNumber evidence="5 11">1.3.3.15</ecNumber>
    </recommendedName>
</protein>
<evidence type="ECO:0000259" key="13">
    <source>
        <dbReference type="Pfam" id="PF01593"/>
    </source>
</evidence>
<organism evidence="14 15">
    <name type="scientific">Virgibacillus alimentarius</name>
    <dbReference type="NCBI Taxonomy" id="698769"/>
    <lineage>
        <taxon>Bacteria</taxon>
        <taxon>Bacillati</taxon>
        <taxon>Bacillota</taxon>
        <taxon>Bacilli</taxon>
        <taxon>Bacillales</taxon>
        <taxon>Bacillaceae</taxon>
        <taxon>Virgibacillus</taxon>
    </lineage>
</organism>
<dbReference type="PANTHER" id="PTHR42923:SF3">
    <property type="entry name" value="PROTOPORPHYRINOGEN OXIDASE"/>
    <property type="match status" value="1"/>
</dbReference>
<evidence type="ECO:0000256" key="12">
    <source>
        <dbReference type="SAM" id="Phobius"/>
    </source>
</evidence>
<evidence type="ECO:0000256" key="2">
    <source>
        <dbReference type="ARBA" id="ARBA00001974"/>
    </source>
</evidence>
<evidence type="ECO:0000256" key="1">
    <source>
        <dbReference type="ARBA" id="ARBA00001755"/>
    </source>
</evidence>
<dbReference type="NCBIfam" id="TIGR00562">
    <property type="entry name" value="proto_IX_ox"/>
    <property type="match status" value="1"/>
</dbReference>
<evidence type="ECO:0000313" key="15">
    <source>
        <dbReference type="Proteomes" id="UP001519294"/>
    </source>
</evidence>
<evidence type="ECO:0000256" key="3">
    <source>
        <dbReference type="ARBA" id="ARBA00004744"/>
    </source>
</evidence>
<dbReference type="EMBL" id="JAGIKX010000038">
    <property type="protein sequence ID" value="MBP2258823.1"/>
    <property type="molecule type" value="Genomic_DNA"/>
</dbReference>
<evidence type="ECO:0000256" key="9">
    <source>
        <dbReference type="ARBA" id="ARBA00023002"/>
    </source>
</evidence>
<dbReference type="SUPFAM" id="SSF54373">
    <property type="entry name" value="FAD-linked reductases, C-terminal domain"/>
    <property type="match status" value="1"/>
</dbReference>
<reference evidence="14 15" key="1">
    <citation type="submission" date="2021-03" db="EMBL/GenBank/DDBJ databases">
        <title>Genomic Encyclopedia of Type Strains, Phase IV (KMG-IV): sequencing the most valuable type-strain genomes for metagenomic binning, comparative biology and taxonomic classification.</title>
        <authorList>
            <person name="Goeker M."/>
        </authorList>
    </citation>
    <scope>NUCLEOTIDE SEQUENCE [LARGE SCALE GENOMIC DNA]</scope>
    <source>
        <strain evidence="14 15">DSM 25790</strain>
    </source>
</reference>
<accession>A0ABS4SBF3</accession>
<evidence type="ECO:0000256" key="11">
    <source>
        <dbReference type="RuleBase" id="RU364052"/>
    </source>
</evidence>
<dbReference type="Proteomes" id="UP001519294">
    <property type="component" value="Unassembled WGS sequence"/>
</dbReference>
<keyword evidence="12" id="KW-0472">Membrane</keyword>
<comment type="catalytic activity">
    <reaction evidence="1">
        <text>coproporphyrinogen III + 3 O2 = coproporphyrin III + 3 H2O2</text>
        <dbReference type="Rhea" id="RHEA:43436"/>
        <dbReference type="ChEBI" id="CHEBI:15379"/>
        <dbReference type="ChEBI" id="CHEBI:16240"/>
        <dbReference type="ChEBI" id="CHEBI:57309"/>
        <dbReference type="ChEBI" id="CHEBI:131725"/>
        <dbReference type="EC" id="1.3.3.15"/>
    </reaction>
    <physiologicalReaction direction="left-to-right" evidence="1">
        <dbReference type="Rhea" id="RHEA:43437"/>
    </physiologicalReaction>
</comment>
<evidence type="ECO:0000256" key="7">
    <source>
        <dbReference type="ARBA" id="ARBA00022630"/>
    </source>
</evidence>
<dbReference type="Pfam" id="PF01593">
    <property type="entry name" value="Amino_oxidase"/>
    <property type="match status" value="1"/>
</dbReference>
<dbReference type="InterPro" id="IPR050464">
    <property type="entry name" value="Zeta_carotene_desat/Oxidored"/>
</dbReference>
<comment type="cofactor">
    <cofactor evidence="2 11">
        <name>FAD</name>
        <dbReference type="ChEBI" id="CHEBI:57692"/>
    </cofactor>
</comment>
<comment type="function">
    <text evidence="11">Involved in coproporphyrin-dependent heme b biosynthesis. Catalyzes the oxidation of coproporphyrinogen III to coproporphyrin III.</text>
</comment>
<evidence type="ECO:0000256" key="8">
    <source>
        <dbReference type="ARBA" id="ARBA00022827"/>
    </source>
</evidence>
<dbReference type="InterPro" id="IPR036188">
    <property type="entry name" value="FAD/NAD-bd_sf"/>
</dbReference>
<keyword evidence="9 11" id="KW-0560">Oxidoreductase</keyword>
<dbReference type="Gene3D" id="3.90.660.20">
    <property type="entry name" value="Protoporphyrinogen oxidase, mitochondrial, domain 2"/>
    <property type="match status" value="1"/>
</dbReference>
<comment type="subcellular location">
    <subcellularLocation>
        <location evidence="11">Cytoplasm</location>
    </subcellularLocation>
</comment>
<proteinExistence type="inferred from homology"/>
<dbReference type="InterPro" id="IPR004572">
    <property type="entry name" value="Protoporphyrinogen_oxidase"/>
</dbReference>
<dbReference type="Gene3D" id="3.50.50.60">
    <property type="entry name" value="FAD/NAD(P)-binding domain"/>
    <property type="match status" value="1"/>
</dbReference>
<evidence type="ECO:0000313" key="14">
    <source>
        <dbReference type="EMBL" id="MBP2258823.1"/>
    </source>
</evidence>
<comment type="similarity">
    <text evidence="4 11">Belongs to the protoporphyrinogen/coproporphyrinogen oxidase family. Coproporphyrinogen III oxidase subfamily.</text>
</comment>
<evidence type="ECO:0000256" key="10">
    <source>
        <dbReference type="ARBA" id="ARBA00023133"/>
    </source>
</evidence>
<keyword evidence="12" id="KW-0812">Transmembrane</keyword>